<evidence type="ECO:0000259" key="8">
    <source>
        <dbReference type="Pfam" id="PF01052"/>
    </source>
</evidence>
<evidence type="ECO:0000256" key="2">
    <source>
        <dbReference type="ARBA" id="ARBA00022475"/>
    </source>
</evidence>
<keyword evidence="5" id="KW-0472">Membrane</keyword>
<proteinExistence type="predicted"/>
<evidence type="ECO:0000256" key="6">
    <source>
        <dbReference type="ARBA" id="ARBA00025044"/>
    </source>
</evidence>
<dbReference type="InterPro" id="IPR028976">
    <property type="entry name" value="CheC-like_sf"/>
</dbReference>
<dbReference type="RefSeq" id="WP_339106753.1">
    <property type="nucleotide sequence ID" value="NZ_CP146606.1"/>
</dbReference>
<feature type="region of interest" description="Disordered" evidence="7">
    <location>
        <begin position="316"/>
        <end position="346"/>
    </location>
</feature>
<evidence type="ECO:0000256" key="4">
    <source>
        <dbReference type="ARBA" id="ARBA00022779"/>
    </source>
</evidence>
<name>A0ABZ2TF50_9RHOB</name>
<evidence type="ECO:0000313" key="9">
    <source>
        <dbReference type="EMBL" id="WYK18364.1"/>
    </source>
</evidence>
<evidence type="ECO:0000256" key="1">
    <source>
        <dbReference type="ARBA" id="ARBA00004202"/>
    </source>
</evidence>
<dbReference type="InterPro" id="IPR001543">
    <property type="entry name" value="FliN-like_C"/>
</dbReference>
<keyword evidence="9" id="KW-0282">Flagellum</keyword>
<accession>A0ABZ2TF50</accession>
<keyword evidence="10" id="KW-1185">Reference proteome</keyword>
<keyword evidence="2" id="KW-1003">Cell membrane</keyword>
<keyword evidence="9" id="KW-0966">Cell projection</keyword>
<dbReference type="InterPro" id="IPR036429">
    <property type="entry name" value="SpoA-like_sf"/>
</dbReference>
<comment type="function">
    <text evidence="6">FliM is one of three proteins (FliG, FliN, FliM) that forms the rotor-mounted switch complex (C ring), located at the base of the basal body. This complex interacts with the CheY and CheZ chemotaxis proteins, in addition to contacting components of the motor that determine the direction of flagellar rotation.</text>
</comment>
<comment type="subcellular location">
    <subcellularLocation>
        <location evidence="1">Cell membrane</location>
        <topology evidence="1">Peripheral membrane protein</topology>
    </subcellularLocation>
</comment>
<sequence>MGEDSADSVIHRMAKVARDGFDAREMSPAKALRLALAKSAARLMGLALTVRTVEQTNLPLPQIEAALGDEGLLILLDGPDQTRGAVRLDLQTLSALIEMQLKGRVIEGEADPRPFTPTDAAIAQPLINAVLDGLDEALSEANIVECASGFRFGDRVADARSLALALSEPDFDHFRLNLDLAGGAKNGVLDLVLPKMRNKPTSQTSDGAGTLSVKLEQNVLNAPVTLDAVLGRVHVPLHDVCDWTPGTVLPLSPEVLSDARLLGAEGHSVTSVKLGQLNGFRAVRLVDDTAERDVVSQGDAGEGALIADTLEVDADDTLAGHPPLPSLEDSAASAPPDVGASDIDMDISSLTQLETSGLNEDRIADASGVGDDDFDLDQLLASSALPAPAE</sequence>
<reference evidence="9 10" key="1">
    <citation type="submission" date="2024-02" db="EMBL/GenBank/DDBJ databases">
        <title>Roseovarius strain W115 nov., isolated from a marine algae.</title>
        <authorList>
            <person name="Lee M.W."/>
            <person name="Lee J.K."/>
            <person name="Kim J.M."/>
            <person name="Choi D.G."/>
            <person name="Baek J.H."/>
            <person name="Bayburt H."/>
            <person name="Jung J.J."/>
            <person name="Han D.M."/>
            <person name="Jeon C.O."/>
        </authorList>
    </citation>
    <scope>NUCLEOTIDE SEQUENCE [LARGE SCALE GENOMIC DNA]</scope>
    <source>
        <strain evidence="9 10">W115</strain>
    </source>
</reference>
<dbReference type="Pfam" id="PF01052">
    <property type="entry name" value="FliMN_C"/>
    <property type="match status" value="1"/>
</dbReference>
<keyword evidence="4" id="KW-0283">Flagellar rotation</keyword>
<dbReference type="Proteomes" id="UP001281305">
    <property type="component" value="Chromosome"/>
</dbReference>
<keyword evidence="3" id="KW-0145">Chemotaxis</keyword>
<feature type="domain" description="Flagellar motor switch protein FliN-like C-terminal" evidence="8">
    <location>
        <begin position="218"/>
        <end position="287"/>
    </location>
</feature>
<dbReference type="Gene3D" id="3.40.1550.10">
    <property type="entry name" value="CheC-like"/>
    <property type="match status" value="1"/>
</dbReference>
<protein>
    <submittedName>
        <fullName evidence="9">FliM/FliN family flagellar motor switch protein</fullName>
    </submittedName>
</protein>
<dbReference type="Gene3D" id="2.30.330.10">
    <property type="entry name" value="SpoA-like"/>
    <property type="match status" value="1"/>
</dbReference>
<evidence type="ECO:0000256" key="3">
    <source>
        <dbReference type="ARBA" id="ARBA00022500"/>
    </source>
</evidence>
<evidence type="ECO:0000256" key="5">
    <source>
        <dbReference type="ARBA" id="ARBA00023136"/>
    </source>
</evidence>
<dbReference type="SUPFAM" id="SSF101801">
    <property type="entry name" value="Surface presentation of antigens (SPOA)"/>
    <property type="match status" value="1"/>
</dbReference>
<gene>
    <name evidence="9" type="ORF">RZS32_000320</name>
</gene>
<organism evidence="9 10">
    <name type="scientific">Roseovarius rhodophyticola</name>
    <dbReference type="NCBI Taxonomy" id="3080827"/>
    <lineage>
        <taxon>Bacteria</taxon>
        <taxon>Pseudomonadati</taxon>
        <taxon>Pseudomonadota</taxon>
        <taxon>Alphaproteobacteria</taxon>
        <taxon>Rhodobacterales</taxon>
        <taxon>Roseobacteraceae</taxon>
        <taxon>Roseovarius</taxon>
    </lineage>
</organism>
<dbReference type="EMBL" id="CP146606">
    <property type="protein sequence ID" value="WYK18364.1"/>
    <property type="molecule type" value="Genomic_DNA"/>
</dbReference>
<evidence type="ECO:0000256" key="7">
    <source>
        <dbReference type="SAM" id="MobiDB-lite"/>
    </source>
</evidence>
<keyword evidence="9" id="KW-0969">Cilium</keyword>
<evidence type="ECO:0000313" key="10">
    <source>
        <dbReference type="Proteomes" id="UP001281305"/>
    </source>
</evidence>